<dbReference type="InterPro" id="IPR036390">
    <property type="entry name" value="WH_DNA-bd_sf"/>
</dbReference>
<organism evidence="6 7">
    <name type="scientific">Nocardiopsis mangrovi</name>
    <dbReference type="NCBI Taxonomy" id="1179818"/>
    <lineage>
        <taxon>Bacteria</taxon>
        <taxon>Bacillati</taxon>
        <taxon>Actinomycetota</taxon>
        <taxon>Actinomycetes</taxon>
        <taxon>Streptosporangiales</taxon>
        <taxon>Nocardiopsidaceae</taxon>
        <taxon>Nocardiopsis</taxon>
    </lineage>
</organism>
<dbReference type="RefSeq" id="WP_378573688.1">
    <property type="nucleotide sequence ID" value="NZ_JBHSFQ010000008.1"/>
</dbReference>
<keyword evidence="4" id="KW-0804">Transcription</keyword>
<evidence type="ECO:0000259" key="5">
    <source>
        <dbReference type="PROSITE" id="PS50931"/>
    </source>
</evidence>
<dbReference type="SUPFAM" id="SSF46785">
    <property type="entry name" value="Winged helix' DNA-binding domain"/>
    <property type="match status" value="1"/>
</dbReference>
<keyword evidence="2" id="KW-0805">Transcription regulation</keyword>
<evidence type="ECO:0000313" key="7">
    <source>
        <dbReference type="Proteomes" id="UP001595923"/>
    </source>
</evidence>
<evidence type="ECO:0000256" key="1">
    <source>
        <dbReference type="ARBA" id="ARBA00009437"/>
    </source>
</evidence>
<reference evidence="7" key="1">
    <citation type="journal article" date="2019" name="Int. J. Syst. Evol. Microbiol.">
        <title>The Global Catalogue of Microorganisms (GCM) 10K type strain sequencing project: providing services to taxonomists for standard genome sequencing and annotation.</title>
        <authorList>
            <consortium name="The Broad Institute Genomics Platform"/>
            <consortium name="The Broad Institute Genome Sequencing Center for Infectious Disease"/>
            <person name="Wu L."/>
            <person name="Ma J."/>
        </authorList>
    </citation>
    <scope>NUCLEOTIDE SEQUENCE [LARGE SCALE GENOMIC DNA]</scope>
    <source>
        <strain evidence="7">XZYJ18</strain>
    </source>
</reference>
<dbReference type="EMBL" id="JBHSFQ010000008">
    <property type="protein sequence ID" value="MFC4562452.1"/>
    <property type="molecule type" value="Genomic_DNA"/>
</dbReference>
<dbReference type="PROSITE" id="PS50931">
    <property type="entry name" value="HTH_LYSR"/>
    <property type="match status" value="1"/>
</dbReference>
<comment type="similarity">
    <text evidence="1">Belongs to the LysR transcriptional regulatory family.</text>
</comment>
<comment type="caution">
    <text evidence="6">The sequence shown here is derived from an EMBL/GenBank/DDBJ whole genome shotgun (WGS) entry which is preliminary data.</text>
</comment>
<dbReference type="Proteomes" id="UP001595923">
    <property type="component" value="Unassembled WGS sequence"/>
</dbReference>
<feature type="domain" description="HTH lysR-type" evidence="5">
    <location>
        <begin position="4"/>
        <end position="62"/>
    </location>
</feature>
<dbReference type="Pfam" id="PF03466">
    <property type="entry name" value="LysR_substrate"/>
    <property type="match status" value="1"/>
</dbReference>
<dbReference type="SUPFAM" id="SSF53850">
    <property type="entry name" value="Periplasmic binding protein-like II"/>
    <property type="match status" value="1"/>
</dbReference>
<dbReference type="Gene3D" id="1.10.10.10">
    <property type="entry name" value="Winged helix-like DNA-binding domain superfamily/Winged helix DNA-binding domain"/>
    <property type="match status" value="1"/>
</dbReference>
<evidence type="ECO:0000256" key="4">
    <source>
        <dbReference type="ARBA" id="ARBA00023163"/>
    </source>
</evidence>
<proteinExistence type="inferred from homology"/>
<evidence type="ECO:0000313" key="6">
    <source>
        <dbReference type="EMBL" id="MFC4562452.1"/>
    </source>
</evidence>
<dbReference type="InterPro" id="IPR000847">
    <property type="entry name" value="LysR_HTH_N"/>
</dbReference>
<accession>A0ABV9DVL6</accession>
<evidence type="ECO:0000256" key="2">
    <source>
        <dbReference type="ARBA" id="ARBA00023015"/>
    </source>
</evidence>
<dbReference type="PANTHER" id="PTHR30126">
    <property type="entry name" value="HTH-TYPE TRANSCRIPTIONAL REGULATOR"/>
    <property type="match status" value="1"/>
</dbReference>
<dbReference type="InterPro" id="IPR005119">
    <property type="entry name" value="LysR_subst-bd"/>
</dbReference>
<dbReference type="InterPro" id="IPR036388">
    <property type="entry name" value="WH-like_DNA-bd_sf"/>
</dbReference>
<keyword evidence="3" id="KW-0238">DNA-binding</keyword>
<dbReference type="Pfam" id="PF00126">
    <property type="entry name" value="HTH_1"/>
    <property type="match status" value="1"/>
</dbReference>
<name>A0ABV9DVL6_9ACTN</name>
<dbReference type="PANTHER" id="PTHR30126:SF40">
    <property type="entry name" value="HTH-TYPE TRANSCRIPTIONAL REGULATOR GLTR"/>
    <property type="match status" value="1"/>
</dbReference>
<keyword evidence="7" id="KW-1185">Reference proteome</keyword>
<protein>
    <submittedName>
        <fullName evidence="6">LysR family transcriptional regulator</fullName>
    </submittedName>
</protein>
<dbReference type="Gene3D" id="3.40.190.10">
    <property type="entry name" value="Periplasmic binding protein-like II"/>
    <property type="match status" value="2"/>
</dbReference>
<gene>
    <name evidence="6" type="ORF">ACFO4E_11365</name>
</gene>
<sequence length="298" mass="30968">MSGPSLQRLRVFVAVAETGGFSAAARALEMAQSSVSTHLRHLEAEIGGTRLFDRTAGAVTLTLAGETLLGYARRVLATYAEAVDSLRRLGHGPVRGTLSIGGTATAGEGVLPRLLVAYAQRHPQVDLDLRIDNTTETLRLLDTGKVGLALVAGPRAGPDSVLVAEEPQAVIAAADHPLAGVAAVDPEVLRASTVLVREPGSTTREYQLELLGQWGIPSARVWTVSSTAAIVHAVAAGLGIACVTRGAADTVLRLGRVAELNLDPAPATRPVHLALRRGRSLSGPEQAFVALAREGTAC</sequence>
<evidence type="ECO:0000256" key="3">
    <source>
        <dbReference type="ARBA" id="ARBA00023125"/>
    </source>
</evidence>